<evidence type="ECO:0000259" key="1">
    <source>
        <dbReference type="Pfam" id="PF13566"/>
    </source>
</evidence>
<dbReference type="AlphaFoldDB" id="A0A8I0K8J2"/>
<reference evidence="2" key="1">
    <citation type="submission" date="2020-08" db="EMBL/GenBank/DDBJ databases">
        <title>Diversity of carbapenem-resistant Acinetobacter baumannii and bacteriophage-mediated spread of the Oxa23 carbapenemase.</title>
        <authorList>
            <person name="Abouelfetouh A."/>
            <person name="Mattock J."/>
            <person name="Turner D."/>
            <person name="Li E."/>
            <person name="Evans B.A."/>
        </authorList>
    </citation>
    <scope>NUCLEOTIDE SEQUENCE</scope>
    <source>
        <strain evidence="2">A86</strain>
    </source>
</reference>
<dbReference type="EMBL" id="JACSVK010000783">
    <property type="protein sequence ID" value="MBD0222811.1"/>
    <property type="molecule type" value="Genomic_DNA"/>
</dbReference>
<evidence type="ECO:0000313" key="2">
    <source>
        <dbReference type="EMBL" id="MBD0222811.1"/>
    </source>
</evidence>
<sequence length="108" mass="13620">PLIQPHFKRRYQDQRWLIYDEQRKFGLYYDLREIHEVSLEASEVDRNLKNGMSQSFQLELDEQEVLYDQLWKDYFKSVNITERQNIKLHVQYLPKRYWRYLNEKLIEY</sequence>
<protein>
    <submittedName>
        <fullName evidence="2">DUF4130 domain-containing protein</fullName>
    </submittedName>
</protein>
<dbReference type="Pfam" id="PF13566">
    <property type="entry name" value="DUF4130"/>
    <property type="match status" value="1"/>
</dbReference>
<accession>A0A8I0K8J2</accession>
<comment type="caution">
    <text evidence="2">The sequence shown here is derived from an EMBL/GenBank/DDBJ whole genome shotgun (WGS) entry which is preliminary data.</text>
</comment>
<evidence type="ECO:0000313" key="3">
    <source>
        <dbReference type="Proteomes" id="UP000634608"/>
    </source>
</evidence>
<proteinExistence type="predicted"/>
<dbReference type="InterPro" id="IPR025404">
    <property type="entry name" value="DUF4130"/>
</dbReference>
<gene>
    <name evidence="2" type="ORF">IAG11_23600</name>
</gene>
<feature type="domain" description="DUF4130" evidence="1">
    <location>
        <begin position="1"/>
        <end position="103"/>
    </location>
</feature>
<name>A0A8I0K8J2_ACIBA</name>
<dbReference type="Proteomes" id="UP000634608">
    <property type="component" value="Unassembled WGS sequence"/>
</dbReference>
<organism evidence="2 3">
    <name type="scientific">Acinetobacter baumannii</name>
    <dbReference type="NCBI Taxonomy" id="470"/>
    <lineage>
        <taxon>Bacteria</taxon>
        <taxon>Pseudomonadati</taxon>
        <taxon>Pseudomonadota</taxon>
        <taxon>Gammaproteobacteria</taxon>
        <taxon>Moraxellales</taxon>
        <taxon>Moraxellaceae</taxon>
        <taxon>Acinetobacter</taxon>
        <taxon>Acinetobacter calcoaceticus/baumannii complex</taxon>
    </lineage>
</organism>
<dbReference type="RefSeq" id="WP_188147864.1">
    <property type="nucleotide sequence ID" value="NZ_JACSVK010000783.1"/>
</dbReference>
<feature type="non-terminal residue" evidence="2">
    <location>
        <position position="1"/>
    </location>
</feature>